<keyword evidence="3 8" id="KW-0813">Transport</keyword>
<feature type="non-terminal residue" evidence="10">
    <location>
        <position position="1"/>
    </location>
</feature>
<comment type="subcellular location">
    <subcellularLocation>
        <location evidence="8">Cell membrane</location>
        <topology evidence="8">Multi-pass membrane protein</topology>
    </subcellularLocation>
    <subcellularLocation>
        <location evidence="1">Membrane</location>
        <topology evidence="1">Multi-pass membrane protein</topology>
    </subcellularLocation>
</comment>
<accession>A0A8H7PHV8</accession>
<evidence type="ECO:0000259" key="9">
    <source>
        <dbReference type="Pfam" id="PF00909"/>
    </source>
</evidence>
<protein>
    <recommendedName>
        <fullName evidence="8">Ammonium transporter</fullName>
    </recommendedName>
</protein>
<dbReference type="Pfam" id="PF00909">
    <property type="entry name" value="Ammonium_transp"/>
    <property type="match status" value="1"/>
</dbReference>
<evidence type="ECO:0000256" key="6">
    <source>
        <dbReference type="ARBA" id="ARBA00023136"/>
    </source>
</evidence>
<feature type="transmembrane region" description="Helical" evidence="8">
    <location>
        <begin position="49"/>
        <end position="67"/>
    </location>
</feature>
<feature type="transmembrane region" description="Helical" evidence="8">
    <location>
        <begin position="264"/>
        <end position="281"/>
    </location>
</feature>
<dbReference type="EMBL" id="JAEPQZ010000013">
    <property type="protein sequence ID" value="KAG2174148.1"/>
    <property type="molecule type" value="Genomic_DNA"/>
</dbReference>
<feature type="transmembrane region" description="Helical" evidence="8">
    <location>
        <begin position="365"/>
        <end position="390"/>
    </location>
</feature>
<keyword evidence="11" id="KW-1185">Reference proteome</keyword>
<sequence length="505" mass="54114">MSDSASSTPQYNTGDIAWTLTSTALVWLMIPGLGYFYSGMARSKNALSLIMLSAISIAVVSFQWWLWGYSLTFSRGANRFIGNLDNAFLRGVLGGPSIASSNVPDLVFCVFQCMFAAITPALAIGSAAERARILPTIIFIFIWSTIVYDPIACWTWNPAGWSAQMGGLDYAGGTPVHISSGFASLAYCVILGKRQGHGKEDFKPHNMSNVVLGTALLWFGWFGFNGGSALGGNMRAAMACVVTNLAASTAAITWMLLDYRYERKFSALGFCSGAVSGLVAITPASGYVGPAASVAIGFIGAIACNIAVKLKHRFNFDDALDVFAVHGIGGIVGNLLTGLFAEQYIAALDGSSIRGGWINHNWIQLAYQLADACAGATWSFGITFIILFIMDRIPGLSLRLDPEMELRGLDAAEIGEAAYYHVEKVIRVDPETNEPKVVEEIHQQLPSPNVNNISGAESTIGSAQVASVIDVDEHGQEHVRQFEQITSPTLAGGHFRQKAPSALNN</sequence>
<dbReference type="InterPro" id="IPR001905">
    <property type="entry name" value="Ammonium_transpt"/>
</dbReference>
<evidence type="ECO:0000256" key="2">
    <source>
        <dbReference type="ARBA" id="ARBA00005887"/>
    </source>
</evidence>
<evidence type="ECO:0000256" key="3">
    <source>
        <dbReference type="ARBA" id="ARBA00022448"/>
    </source>
</evidence>
<dbReference type="AlphaFoldDB" id="A0A8H7PHV8"/>
<proteinExistence type="inferred from homology"/>
<feature type="transmembrane region" description="Helical" evidence="8">
    <location>
        <begin position="320"/>
        <end position="345"/>
    </location>
</feature>
<dbReference type="InterPro" id="IPR024041">
    <property type="entry name" value="NH4_transpt_AmtB-like_dom"/>
</dbReference>
<reference evidence="10" key="1">
    <citation type="submission" date="2020-12" db="EMBL/GenBank/DDBJ databases">
        <title>Metabolic potential, ecology and presence of endohyphal bacteria is reflected in genomic diversity of Mucoromycotina.</title>
        <authorList>
            <person name="Muszewska A."/>
            <person name="Okrasinska A."/>
            <person name="Steczkiewicz K."/>
            <person name="Drgas O."/>
            <person name="Orlowska M."/>
            <person name="Perlinska-Lenart U."/>
            <person name="Aleksandrzak-Piekarczyk T."/>
            <person name="Szatraj K."/>
            <person name="Zielenkiewicz U."/>
            <person name="Pilsyk S."/>
            <person name="Malc E."/>
            <person name="Mieczkowski P."/>
            <person name="Kruszewska J.S."/>
            <person name="Biernat P."/>
            <person name="Pawlowska J."/>
        </authorList>
    </citation>
    <scope>NUCLEOTIDE SEQUENCE</scope>
    <source>
        <strain evidence="10">WA0000067209</strain>
    </source>
</reference>
<feature type="transmembrane region" description="Helical" evidence="8">
    <location>
        <begin position="105"/>
        <end position="125"/>
    </location>
</feature>
<feature type="transmembrane region" description="Helical" evidence="8">
    <location>
        <begin position="16"/>
        <end position="37"/>
    </location>
</feature>
<evidence type="ECO:0000256" key="4">
    <source>
        <dbReference type="ARBA" id="ARBA00022692"/>
    </source>
</evidence>
<feature type="transmembrane region" description="Helical" evidence="8">
    <location>
        <begin position="177"/>
        <end position="194"/>
    </location>
</feature>
<feature type="domain" description="Ammonium transporter AmtB-like" evidence="9">
    <location>
        <begin position="17"/>
        <end position="419"/>
    </location>
</feature>
<evidence type="ECO:0000256" key="1">
    <source>
        <dbReference type="ARBA" id="ARBA00004141"/>
    </source>
</evidence>
<dbReference type="InterPro" id="IPR018047">
    <property type="entry name" value="Ammonium_transpt_CS"/>
</dbReference>
<comment type="caution">
    <text evidence="10">The sequence shown here is derived from an EMBL/GenBank/DDBJ whole genome shotgun (WGS) entry which is preliminary data.</text>
</comment>
<evidence type="ECO:0000256" key="5">
    <source>
        <dbReference type="ARBA" id="ARBA00022989"/>
    </source>
</evidence>
<dbReference type="PANTHER" id="PTHR43029:SF10">
    <property type="entry name" value="AMMONIUM TRANSPORTER MEP2"/>
    <property type="match status" value="1"/>
</dbReference>
<gene>
    <name evidence="10" type="ORF">INT43_004168</name>
</gene>
<dbReference type="PANTHER" id="PTHR43029">
    <property type="entry name" value="AMMONIUM TRANSPORTER MEP2"/>
    <property type="match status" value="1"/>
</dbReference>
<keyword evidence="7 8" id="KW-0924">Ammonia transport</keyword>
<name>A0A8H7PHV8_MORIS</name>
<dbReference type="OrthoDB" id="534912at2759"/>
<feature type="transmembrane region" description="Helical" evidence="8">
    <location>
        <begin position="206"/>
        <end position="224"/>
    </location>
</feature>
<dbReference type="NCBIfam" id="TIGR00836">
    <property type="entry name" value="amt"/>
    <property type="match status" value="1"/>
</dbReference>
<dbReference type="Gene3D" id="1.10.3430.10">
    <property type="entry name" value="Ammonium transporter AmtB like domains"/>
    <property type="match status" value="1"/>
</dbReference>
<organism evidence="10 11">
    <name type="scientific">Mortierella isabellina</name>
    <name type="common">Filamentous fungus</name>
    <name type="synonym">Umbelopsis isabellina</name>
    <dbReference type="NCBI Taxonomy" id="91625"/>
    <lineage>
        <taxon>Eukaryota</taxon>
        <taxon>Fungi</taxon>
        <taxon>Fungi incertae sedis</taxon>
        <taxon>Mucoromycota</taxon>
        <taxon>Mucoromycotina</taxon>
        <taxon>Umbelopsidomycetes</taxon>
        <taxon>Umbelopsidales</taxon>
        <taxon>Umbelopsidaceae</taxon>
        <taxon>Umbelopsis</taxon>
    </lineage>
</organism>
<dbReference type="FunFam" id="1.10.3430.10:FF:000003">
    <property type="entry name" value="Ammonium transporter"/>
    <property type="match status" value="1"/>
</dbReference>
<dbReference type="PROSITE" id="PS01219">
    <property type="entry name" value="AMMONIUM_TRANSP"/>
    <property type="match status" value="1"/>
</dbReference>
<feature type="transmembrane region" description="Helical" evidence="8">
    <location>
        <begin position="287"/>
        <end position="308"/>
    </location>
</feature>
<dbReference type="GO" id="GO:0008519">
    <property type="term" value="F:ammonium channel activity"/>
    <property type="evidence" value="ECO:0007669"/>
    <property type="project" value="InterPro"/>
</dbReference>
<evidence type="ECO:0000256" key="7">
    <source>
        <dbReference type="ARBA" id="ARBA00023177"/>
    </source>
</evidence>
<feature type="transmembrane region" description="Helical" evidence="8">
    <location>
        <begin position="236"/>
        <end position="257"/>
    </location>
</feature>
<keyword evidence="6 8" id="KW-0472">Membrane</keyword>
<keyword evidence="4 8" id="KW-0812">Transmembrane</keyword>
<dbReference type="Proteomes" id="UP000654370">
    <property type="component" value="Unassembled WGS sequence"/>
</dbReference>
<comment type="similarity">
    <text evidence="2 8">Belongs to the ammonia transporter channel (TC 1.A.11.2) family.</text>
</comment>
<dbReference type="SUPFAM" id="SSF111352">
    <property type="entry name" value="Ammonium transporter"/>
    <property type="match status" value="1"/>
</dbReference>
<evidence type="ECO:0000313" key="11">
    <source>
        <dbReference type="Proteomes" id="UP000654370"/>
    </source>
</evidence>
<keyword evidence="5 8" id="KW-1133">Transmembrane helix</keyword>
<dbReference type="InterPro" id="IPR029020">
    <property type="entry name" value="Ammonium/urea_transptr"/>
</dbReference>
<dbReference type="GO" id="GO:0005886">
    <property type="term" value="C:plasma membrane"/>
    <property type="evidence" value="ECO:0007669"/>
    <property type="project" value="UniProtKB-SubCell"/>
</dbReference>
<evidence type="ECO:0000313" key="10">
    <source>
        <dbReference type="EMBL" id="KAG2174148.1"/>
    </source>
</evidence>
<feature type="transmembrane region" description="Helical" evidence="8">
    <location>
        <begin position="137"/>
        <end position="157"/>
    </location>
</feature>
<evidence type="ECO:0000256" key="8">
    <source>
        <dbReference type="RuleBase" id="RU362002"/>
    </source>
</evidence>